<keyword evidence="4" id="KW-1185">Reference proteome</keyword>
<feature type="compositionally biased region" description="Polar residues" evidence="2">
    <location>
        <begin position="311"/>
        <end position="357"/>
    </location>
</feature>
<evidence type="ECO:0000256" key="1">
    <source>
        <dbReference type="ARBA" id="ARBA00005595"/>
    </source>
</evidence>
<dbReference type="PANTHER" id="PTHR12111">
    <property type="entry name" value="SPLICING FACTOR YJU2"/>
    <property type="match status" value="1"/>
</dbReference>
<dbReference type="GO" id="GO:0005684">
    <property type="term" value="C:U2-type spliceosomal complex"/>
    <property type="evidence" value="ECO:0007669"/>
    <property type="project" value="TreeGrafter"/>
</dbReference>
<evidence type="ECO:0008006" key="5">
    <source>
        <dbReference type="Google" id="ProtNLM"/>
    </source>
</evidence>
<feature type="compositionally biased region" description="Basic and acidic residues" evidence="2">
    <location>
        <begin position="231"/>
        <end position="262"/>
    </location>
</feature>
<dbReference type="Pfam" id="PF04502">
    <property type="entry name" value="Saf4_Yju2"/>
    <property type="match status" value="1"/>
</dbReference>
<gene>
    <name evidence="3" type="ORF">C6P46_004648</name>
</gene>
<evidence type="ECO:0000313" key="3">
    <source>
        <dbReference type="EMBL" id="KAG0660348.1"/>
    </source>
</evidence>
<proteinExistence type="inferred from homology"/>
<dbReference type="GO" id="GO:0000398">
    <property type="term" value="P:mRNA splicing, via spliceosome"/>
    <property type="evidence" value="ECO:0007669"/>
    <property type="project" value="InterPro"/>
</dbReference>
<dbReference type="PANTHER" id="PTHR12111:SF2">
    <property type="entry name" value="SPLICING FACTOR YJU2B-RELATED"/>
    <property type="match status" value="1"/>
</dbReference>
<dbReference type="OrthoDB" id="360327at2759"/>
<sequence>MQGFNKYYPPDYEPDKHKSLNSYHGKHALGKRAHKVDQGILVVRFELPFNIWCDHCKAHIGQGVRYNAEKQKVGNYYSTPIWAFRFKCHLCSGRIEIRTDPQNTAYVVTEGAKQKNEQWDPAENGQMVIDNSVSNNEAPPDPFASLEKDVTQKARALSESERLTALFEKNDSHWSDPYTASYALRASFREKKRVRLESEAKAEEVKSRFGLGDRARIEDLKTPKPGSEEAAWEKREWERAKGEMVRVKEERESKRRREEEQAGWKVSTDQVSRSKDAERKKRSRSSIDQPQREAGTSSSSSLSSRSRRYSEPTSSSRQTASSKPTSTTRQIASLPKSRSFSSALISTKSASPNSTRANPALQALHSKLSLATALKQDPFAAKPGLLPPCHRLLPVPRSARPLGFDSSRNLDPRGR</sequence>
<dbReference type="GO" id="GO:0071014">
    <property type="term" value="C:post-mRNA release spliceosomal complex"/>
    <property type="evidence" value="ECO:0007669"/>
    <property type="project" value="TreeGrafter"/>
</dbReference>
<dbReference type="EMBL" id="PUHQ01000045">
    <property type="protein sequence ID" value="KAG0660348.1"/>
    <property type="molecule type" value="Genomic_DNA"/>
</dbReference>
<evidence type="ECO:0000256" key="2">
    <source>
        <dbReference type="SAM" id="MobiDB-lite"/>
    </source>
</evidence>
<feature type="region of interest" description="Disordered" evidence="2">
    <location>
        <begin position="392"/>
        <end position="415"/>
    </location>
</feature>
<comment type="similarity">
    <text evidence="1">Belongs to the CWC16 family.</text>
</comment>
<comment type="caution">
    <text evidence="3">The sequence shown here is derived from an EMBL/GenBank/DDBJ whole genome shotgun (WGS) entry which is preliminary data.</text>
</comment>
<dbReference type="Proteomes" id="UP000777482">
    <property type="component" value="Unassembled WGS sequence"/>
</dbReference>
<organism evidence="3 4">
    <name type="scientific">Rhodotorula mucilaginosa</name>
    <name type="common">Yeast</name>
    <name type="synonym">Rhodotorula rubra</name>
    <dbReference type="NCBI Taxonomy" id="5537"/>
    <lineage>
        <taxon>Eukaryota</taxon>
        <taxon>Fungi</taxon>
        <taxon>Dikarya</taxon>
        <taxon>Basidiomycota</taxon>
        <taxon>Pucciniomycotina</taxon>
        <taxon>Microbotryomycetes</taxon>
        <taxon>Sporidiobolales</taxon>
        <taxon>Sporidiobolaceae</taxon>
        <taxon>Rhodotorula</taxon>
    </lineage>
</organism>
<protein>
    <recommendedName>
        <fullName evidence="5">DUF572-domain-containing protein</fullName>
    </recommendedName>
</protein>
<name>A0A9P7B677_RHOMI</name>
<feature type="region of interest" description="Disordered" evidence="2">
    <location>
        <begin position="216"/>
        <end position="360"/>
    </location>
</feature>
<reference evidence="3 4" key="1">
    <citation type="submission" date="2020-11" db="EMBL/GenBank/DDBJ databases">
        <title>Kefir isolates.</title>
        <authorList>
            <person name="Marcisauskas S."/>
            <person name="Kim Y."/>
            <person name="Blasche S."/>
        </authorList>
    </citation>
    <scope>NUCLEOTIDE SEQUENCE [LARGE SCALE GENOMIC DNA]</scope>
    <source>
        <strain evidence="3 4">KR</strain>
    </source>
</reference>
<dbReference type="InterPro" id="IPR007590">
    <property type="entry name" value="Saf4/Yju2"/>
</dbReference>
<accession>A0A9P7B677</accession>
<evidence type="ECO:0000313" key="4">
    <source>
        <dbReference type="Proteomes" id="UP000777482"/>
    </source>
</evidence>
<dbReference type="AlphaFoldDB" id="A0A9P7B677"/>